<name>A0A4U1JC71_9BACT</name>
<keyword evidence="9" id="KW-0961">Cell wall biogenesis/degradation</keyword>
<keyword evidence="5 12" id="KW-0732">Signal</keyword>
<evidence type="ECO:0000256" key="2">
    <source>
        <dbReference type="ARBA" id="ARBA00004776"/>
    </source>
</evidence>
<evidence type="ECO:0000313" key="14">
    <source>
        <dbReference type="Proteomes" id="UP000309215"/>
    </source>
</evidence>
<evidence type="ECO:0000256" key="8">
    <source>
        <dbReference type="ARBA" id="ARBA00023049"/>
    </source>
</evidence>
<comment type="pathway">
    <text evidence="2">Cell wall biogenesis; cell wall polysaccharide biosynthesis.</text>
</comment>
<dbReference type="InterPro" id="IPR009045">
    <property type="entry name" value="Zn_M74/Hedgehog-like"/>
</dbReference>
<feature type="chain" id="PRO_5020861598" description="Murein endopeptidase K" evidence="12">
    <location>
        <begin position="26"/>
        <end position="209"/>
    </location>
</feature>
<dbReference type="InterPro" id="IPR010275">
    <property type="entry name" value="MepK"/>
</dbReference>
<evidence type="ECO:0000256" key="1">
    <source>
        <dbReference type="ARBA" id="ARBA00001947"/>
    </source>
</evidence>
<comment type="caution">
    <text evidence="13">The sequence shown here is derived from an EMBL/GenBank/DDBJ whole genome shotgun (WGS) entry which is preliminary data.</text>
</comment>
<evidence type="ECO:0000256" key="12">
    <source>
        <dbReference type="SAM" id="SignalP"/>
    </source>
</evidence>
<dbReference type="SUPFAM" id="SSF55166">
    <property type="entry name" value="Hedgehog/DD-peptidase"/>
    <property type="match status" value="1"/>
</dbReference>
<evidence type="ECO:0000256" key="5">
    <source>
        <dbReference type="ARBA" id="ARBA00022729"/>
    </source>
</evidence>
<dbReference type="PANTHER" id="PTHR37425:SF1">
    <property type="entry name" value="OUTER MEMBRANE PROTEIN"/>
    <property type="match status" value="1"/>
</dbReference>
<accession>A0A4U1JC71</accession>
<evidence type="ECO:0000256" key="7">
    <source>
        <dbReference type="ARBA" id="ARBA00022833"/>
    </source>
</evidence>
<reference evidence="13 14" key="1">
    <citation type="submission" date="2019-04" db="EMBL/GenBank/DDBJ databases">
        <authorList>
            <person name="Li Y."/>
            <person name="Wang J."/>
        </authorList>
    </citation>
    <scope>NUCLEOTIDE SEQUENCE [LARGE SCALE GENOMIC DNA]</scope>
    <source>
        <strain evidence="13 14">DSM 14668</strain>
    </source>
</reference>
<dbReference type="Pfam" id="PF05951">
    <property type="entry name" value="Peptidase_M15_2"/>
    <property type="match status" value="1"/>
</dbReference>
<dbReference type="GO" id="GO:0046872">
    <property type="term" value="F:metal ion binding"/>
    <property type="evidence" value="ECO:0007669"/>
    <property type="project" value="UniProtKB-KW"/>
</dbReference>
<comment type="similarity">
    <text evidence="10">Belongs to the peptidase M15 family.</text>
</comment>
<dbReference type="Proteomes" id="UP000309215">
    <property type="component" value="Unassembled WGS sequence"/>
</dbReference>
<dbReference type="GO" id="GO:0071555">
    <property type="term" value="P:cell wall organization"/>
    <property type="evidence" value="ECO:0007669"/>
    <property type="project" value="UniProtKB-KW"/>
</dbReference>
<evidence type="ECO:0000256" key="4">
    <source>
        <dbReference type="ARBA" id="ARBA00022723"/>
    </source>
</evidence>
<feature type="signal peptide" evidence="12">
    <location>
        <begin position="1"/>
        <end position="25"/>
    </location>
</feature>
<dbReference type="AlphaFoldDB" id="A0A4U1JC71"/>
<keyword evidence="4" id="KW-0479">Metal-binding</keyword>
<evidence type="ECO:0000256" key="11">
    <source>
        <dbReference type="ARBA" id="ARBA00093666"/>
    </source>
</evidence>
<keyword evidence="3" id="KW-0645">Protease</keyword>
<evidence type="ECO:0000256" key="10">
    <source>
        <dbReference type="ARBA" id="ARBA00093448"/>
    </source>
</evidence>
<dbReference type="EMBL" id="SSMQ01000017">
    <property type="protein sequence ID" value="TKD07428.1"/>
    <property type="molecule type" value="Genomic_DNA"/>
</dbReference>
<comment type="cofactor">
    <cofactor evidence="1">
        <name>Zn(2+)</name>
        <dbReference type="ChEBI" id="CHEBI:29105"/>
    </cofactor>
</comment>
<dbReference type="GO" id="GO:0006508">
    <property type="term" value="P:proteolysis"/>
    <property type="evidence" value="ECO:0007669"/>
    <property type="project" value="UniProtKB-KW"/>
</dbReference>
<proteinExistence type="inferred from homology"/>
<evidence type="ECO:0000256" key="3">
    <source>
        <dbReference type="ARBA" id="ARBA00022670"/>
    </source>
</evidence>
<sequence length="209" mass="22747">MKGRAIAPALVAAAFALPVPSPLSEAPLPPPRKSTAAVIDAAAALAPSLEPRLVDPAAEAPPAKKPIATIVHGHTQETLALTEDEPTIERFSTFLADHGYEQETRIDPRLLDLLRTIAKKHEGTRIEIVSGYRSPKRNEVMRKKGRHVASHSQHTLGMAIDFRVEGLVVPKLAAEILQAKWQGGLGTYAGKRDRFVHVDTGPKRRWSGF</sequence>
<keyword evidence="14" id="KW-1185">Reference proteome</keyword>
<protein>
    <recommendedName>
        <fullName evidence="11">Murein endopeptidase K</fullName>
    </recommendedName>
</protein>
<evidence type="ECO:0000256" key="9">
    <source>
        <dbReference type="ARBA" id="ARBA00023316"/>
    </source>
</evidence>
<dbReference type="PANTHER" id="PTHR37425">
    <property type="match status" value="1"/>
</dbReference>
<dbReference type="Gene3D" id="3.30.1380.10">
    <property type="match status" value="1"/>
</dbReference>
<dbReference type="GO" id="GO:0008237">
    <property type="term" value="F:metallopeptidase activity"/>
    <property type="evidence" value="ECO:0007669"/>
    <property type="project" value="UniProtKB-KW"/>
</dbReference>
<dbReference type="RefSeq" id="WP_136930344.1">
    <property type="nucleotide sequence ID" value="NZ_SSMQ01000017.1"/>
</dbReference>
<keyword evidence="8" id="KW-0482">Metalloprotease</keyword>
<keyword evidence="7" id="KW-0862">Zinc</keyword>
<evidence type="ECO:0000313" key="13">
    <source>
        <dbReference type="EMBL" id="TKD07428.1"/>
    </source>
</evidence>
<organism evidence="13 14">
    <name type="scientific">Polyangium fumosum</name>
    <dbReference type="NCBI Taxonomy" id="889272"/>
    <lineage>
        <taxon>Bacteria</taxon>
        <taxon>Pseudomonadati</taxon>
        <taxon>Myxococcota</taxon>
        <taxon>Polyangia</taxon>
        <taxon>Polyangiales</taxon>
        <taxon>Polyangiaceae</taxon>
        <taxon>Polyangium</taxon>
    </lineage>
</organism>
<keyword evidence="6" id="KW-0378">Hydrolase</keyword>
<evidence type="ECO:0000256" key="6">
    <source>
        <dbReference type="ARBA" id="ARBA00022801"/>
    </source>
</evidence>
<dbReference type="OrthoDB" id="9782994at2"/>
<gene>
    <name evidence="13" type="ORF">E8A74_18485</name>
</gene>